<dbReference type="Proteomes" id="UP000298663">
    <property type="component" value="Unassembled WGS sequence"/>
</dbReference>
<comment type="caution">
    <text evidence="1">The sequence shown here is derived from an EMBL/GenBank/DDBJ whole genome shotgun (WGS) entry which is preliminary data.</text>
</comment>
<reference evidence="1 2" key="2">
    <citation type="journal article" date="2019" name="G3 (Bethesda)">
        <title>Hybrid Assembly of the Genome of the Entomopathogenic Nematode Steinernema carpocapsae Identifies the X-Chromosome.</title>
        <authorList>
            <person name="Serra L."/>
            <person name="Macchietto M."/>
            <person name="Macias-Munoz A."/>
            <person name="McGill C.J."/>
            <person name="Rodriguez I.M."/>
            <person name="Rodriguez B."/>
            <person name="Murad R."/>
            <person name="Mortazavi A."/>
        </authorList>
    </citation>
    <scope>NUCLEOTIDE SEQUENCE [LARGE SCALE GENOMIC DNA]</scope>
    <source>
        <strain evidence="1 2">ALL</strain>
    </source>
</reference>
<dbReference type="AlphaFoldDB" id="A0A4U8UHN4"/>
<gene>
    <name evidence="1" type="ORF">L596_000222</name>
</gene>
<name>A0A4U8UHN4_STECR</name>
<protein>
    <submittedName>
        <fullName evidence="1">Uncharacterized protein</fullName>
    </submittedName>
</protein>
<evidence type="ECO:0000313" key="2">
    <source>
        <dbReference type="Proteomes" id="UP000298663"/>
    </source>
</evidence>
<keyword evidence="2" id="KW-1185">Reference proteome</keyword>
<evidence type="ECO:0000313" key="1">
    <source>
        <dbReference type="EMBL" id="TMS32374.1"/>
    </source>
</evidence>
<dbReference type="EMBL" id="AZBU02000001">
    <property type="protein sequence ID" value="TMS32374.1"/>
    <property type="molecule type" value="Genomic_DNA"/>
</dbReference>
<reference evidence="1 2" key="1">
    <citation type="journal article" date="2015" name="Genome Biol.">
        <title>Comparative genomics of Steinernema reveals deeply conserved gene regulatory networks.</title>
        <authorList>
            <person name="Dillman A.R."/>
            <person name="Macchietto M."/>
            <person name="Porter C.F."/>
            <person name="Rogers A."/>
            <person name="Williams B."/>
            <person name="Antoshechkin I."/>
            <person name="Lee M.M."/>
            <person name="Goodwin Z."/>
            <person name="Lu X."/>
            <person name="Lewis E.E."/>
            <person name="Goodrich-Blair H."/>
            <person name="Stock S.P."/>
            <person name="Adams B.J."/>
            <person name="Sternberg P.W."/>
            <person name="Mortazavi A."/>
        </authorList>
    </citation>
    <scope>NUCLEOTIDE SEQUENCE [LARGE SCALE GENOMIC DNA]</scope>
    <source>
        <strain evidence="1 2">ALL</strain>
    </source>
</reference>
<accession>A0A4U8UHN4</accession>
<proteinExistence type="predicted"/>
<organism evidence="1 2">
    <name type="scientific">Steinernema carpocapsae</name>
    <name type="common">Entomopathogenic nematode</name>
    <dbReference type="NCBI Taxonomy" id="34508"/>
    <lineage>
        <taxon>Eukaryota</taxon>
        <taxon>Metazoa</taxon>
        <taxon>Ecdysozoa</taxon>
        <taxon>Nematoda</taxon>
        <taxon>Chromadorea</taxon>
        <taxon>Rhabditida</taxon>
        <taxon>Tylenchina</taxon>
        <taxon>Panagrolaimomorpha</taxon>
        <taxon>Strongyloidoidea</taxon>
        <taxon>Steinernematidae</taxon>
        <taxon>Steinernema</taxon>
    </lineage>
</organism>
<sequence length="99" mass="10901">MARSIKIGAAWEKPPMQDTSLIRWTFFNSAKIAAENCGVAFNVVPVHIYNASSYAKAHILRFGINVKKYLKTALTDLVADGVWDGSTSKGPREDHGHRG</sequence>